<keyword evidence="1" id="KW-0732">Signal</keyword>
<protein>
    <submittedName>
        <fullName evidence="2">Uncharacterized protein</fullName>
    </submittedName>
</protein>
<feature type="chain" id="PRO_5012051201" evidence="1">
    <location>
        <begin position="24"/>
        <end position="375"/>
    </location>
</feature>
<dbReference type="AlphaFoldDB" id="A0A1R1BPT4"/>
<feature type="signal peptide" evidence="1">
    <location>
        <begin position="1"/>
        <end position="23"/>
    </location>
</feature>
<dbReference type="Proteomes" id="UP000187134">
    <property type="component" value="Unassembled WGS sequence"/>
</dbReference>
<organism evidence="2 3">
    <name type="scientific">Paenibacillus amylolyticus</name>
    <dbReference type="NCBI Taxonomy" id="1451"/>
    <lineage>
        <taxon>Bacteria</taxon>
        <taxon>Bacillati</taxon>
        <taxon>Bacillota</taxon>
        <taxon>Bacilli</taxon>
        <taxon>Bacillales</taxon>
        <taxon>Paenibacillaceae</taxon>
        <taxon>Paenibacillus</taxon>
    </lineage>
</organism>
<comment type="caution">
    <text evidence="2">The sequence shown here is derived from an EMBL/GenBank/DDBJ whole genome shotgun (WGS) entry which is preliminary data.</text>
</comment>
<sequence>MRKSIMFLAAILLVTLFPKSTYAATDDQFKIKNVYEYNNETYDKIKQYDHLNVELSSDNSLSMVLDTGEEILNVTDIAYDMNYDSESNTTLISASGMLQNGKSFVLKLGYDQKENANGDIIITSTSEENEFPEETFIRFNNNEWISLKEMHEGIQTNEQPIEVPSMIGPMAAANLPVVKSSKYGKYTFSNVQWNTTNLMSNNDNNMQIKFQPLFSNLATWKAPNGSTGQLIKKQSDIHTILTRYESYDVNSTYAIAYTRPIVKTSSQRSIPIAISYAGIGTEIQIPIGSSNTSNEGNPARWDLKSMSIPLQDSSGRDLDKYTIQGVTSITGKGKNVKIQAGVYVKIGAFYSFGNKPAQWTTFTDTYTHDITAKVQ</sequence>
<evidence type="ECO:0000313" key="3">
    <source>
        <dbReference type="Proteomes" id="UP000187134"/>
    </source>
</evidence>
<accession>A0A1R1BPT4</accession>
<dbReference type="RefSeq" id="WP_076333005.1">
    <property type="nucleotide sequence ID" value="NZ_MRTJ01000009.1"/>
</dbReference>
<dbReference type="EMBL" id="MRTJ01000009">
    <property type="protein sequence ID" value="OMF11787.1"/>
    <property type="molecule type" value="Genomic_DNA"/>
</dbReference>
<proteinExistence type="predicted"/>
<dbReference type="OrthoDB" id="2653261at2"/>
<gene>
    <name evidence="2" type="ORF">BK131_20140</name>
</gene>
<reference evidence="2 3" key="1">
    <citation type="submission" date="2016-11" db="EMBL/GenBank/DDBJ databases">
        <title>Paenibacillus species isolates.</title>
        <authorList>
            <person name="Beno S.M."/>
        </authorList>
    </citation>
    <scope>NUCLEOTIDE SEQUENCE [LARGE SCALE GENOMIC DNA]</scope>
    <source>
        <strain evidence="2 3">FSL H8-0246</strain>
    </source>
</reference>
<evidence type="ECO:0000313" key="2">
    <source>
        <dbReference type="EMBL" id="OMF11787.1"/>
    </source>
</evidence>
<evidence type="ECO:0000256" key="1">
    <source>
        <dbReference type="SAM" id="SignalP"/>
    </source>
</evidence>
<name>A0A1R1BPT4_PAEAM</name>